<reference evidence="2" key="1">
    <citation type="journal article" date="2008" name="Nat. Genet.">
        <title>The Pristionchus pacificus genome provides a unique perspective on nematode lifestyle and parasitism.</title>
        <authorList>
            <person name="Dieterich C."/>
            <person name="Clifton S.W."/>
            <person name="Schuster L.N."/>
            <person name="Chinwalla A."/>
            <person name="Delehaunty K."/>
            <person name="Dinkelacker I."/>
            <person name="Fulton L."/>
            <person name="Fulton R."/>
            <person name="Godfrey J."/>
            <person name="Minx P."/>
            <person name="Mitreva M."/>
            <person name="Roeseler W."/>
            <person name="Tian H."/>
            <person name="Witte H."/>
            <person name="Yang S.P."/>
            <person name="Wilson R.K."/>
            <person name="Sommer R.J."/>
        </authorList>
    </citation>
    <scope>NUCLEOTIDE SEQUENCE [LARGE SCALE GENOMIC DNA]</scope>
    <source>
        <strain evidence="2">PS312</strain>
    </source>
</reference>
<evidence type="ECO:0000313" key="2">
    <source>
        <dbReference type="Proteomes" id="UP000005239"/>
    </source>
</evidence>
<reference evidence="1" key="2">
    <citation type="submission" date="2022-06" db="UniProtKB">
        <authorList>
            <consortium name="EnsemblMetazoa"/>
        </authorList>
    </citation>
    <scope>IDENTIFICATION</scope>
    <source>
        <strain evidence="1">PS312</strain>
    </source>
</reference>
<dbReference type="Proteomes" id="UP000005239">
    <property type="component" value="Unassembled WGS sequence"/>
</dbReference>
<dbReference type="EnsemblMetazoa" id="PPA37657.1">
    <property type="protein sequence ID" value="PPA37657.1"/>
    <property type="gene ID" value="WBGene00276026"/>
</dbReference>
<proteinExistence type="predicted"/>
<name>A0A2A6BAW5_PRIPA</name>
<accession>A0A8R1YTI2</accession>
<dbReference type="AlphaFoldDB" id="A0A2A6BAW5"/>
<accession>A0A2A6BAW5</accession>
<protein>
    <submittedName>
        <fullName evidence="1">Uncharacterized protein</fullName>
    </submittedName>
</protein>
<gene>
    <name evidence="1" type="primary">WBGene00276026</name>
</gene>
<keyword evidence="2" id="KW-1185">Reference proteome</keyword>
<sequence length="112" mass="12533">MSRPSTASSETEMDQVLRDADGISEVCLDRFLLGIFIILCGIASLGFAYIGYTGAHPDDSSNPVSTRLENESHNVKWKLLNAALSSFFILSFFQYCFSNRQVRSRNEEAPEM</sequence>
<organism evidence="1 2">
    <name type="scientific">Pristionchus pacificus</name>
    <name type="common">Parasitic nematode worm</name>
    <dbReference type="NCBI Taxonomy" id="54126"/>
    <lineage>
        <taxon>Eukaryota</taxon>
        <taxon>Metazoa</taxon>
        <taxon>Ecdysozoa</taxon>
        <taxon>Nematoda</taxon>
        <taxon>Chromadorea</taxon>
        <taxon>Rhabditida</taxon>
        <taxon>Rhabditina</taxon>
        <taxon>Diplogasteromorpha</taxon>
        <taxon>Diplogasteroidea</taxon>
        <taxon>Neodiplogasteridae</taxon>
        <taxon>Pristionchus</taxon>
    </lineage>
</organism>
<evidence type="ECO:0000313" key="1">
    <source>
        <dbReference type="EnsemblMetazoa" id="PPA37657.1"/>
    </source>
</evidence>